<gene>
    <name evidence="15" type="ORF">CL6EHI_068600</name>
    <name evidence="16" type="ORF">CL6EHI_110490</name>
</gene>
<dbReference type="SMART" id="SM00133">
    <property type="entry name" value="S_TK_X"/>
    <property type="match status" value="1"/>
</dbReference>
<dbReference type="InterPro" id="IPR011009">
    <property type="entry name" value="Kinase-like_dom_sf"/>
</dbReference>
<evidence type="ECO:0000256" key="1">
    <source>
        <dbReference type="ARBA" id="ARBA00012513"/>
    </source>
</evidence>
<dbReference type="InterPro" id="IPR017441">
    <property type="entry name" value="Protein_kinase_ATP_BS"/>
</dbReference>
<dbReference type="InterPro" id="IPR000961">
    <property type="entry name" value="AGC-kinase_C"/>
</dbReference>
<dbReference type="VEuPathDB" id="AmoebaDB:EHI8A_081160"/>
<dbReference type="GO" id="GO:0004674">
    <property type="term" value="F:protein serine/threonine kinase activity"/>
    <property type="evidence" value="ECO:0007669"/>
    <property type="project" value="UniProtKB-KW"/>
</dbReference>
<evidence type="ECO:0000256" key="4">
    <source>
        <dbReference type="ARBA" id="ARBA00022679"/>
    </source>
</evidence>
<dbReference type="OMA" id="HDNAYYQ"/>
<dbReference type="Gene3D" id="1.10.510.10">
    <property type="entry name" value="Transferase(Phosphotransferase) domain 1"/>
    <property type="match status" value="2"/>
</dbReference>
<protein>
    <recommendedName>
        <fullName evidence="1">non-specific serine/threonine protein kinase</fullName>
        <ecNumber evidence="1">2.7.11.1</ecNumber>
    </recommendedName>
</protein>
<proteinExistence type="inferred from homology"/>
<dbReference type="InterPro" id="IPR008271">
    <property type="entry name" value="Ser/Thr_kinase_AS"/>
</dbReference>
<evidence type="ECO:0000256" key="11">
    <source>
        <dbReference type="RuleBase" id="RU000304"/>
    </source>
</evidence>
<evidence type="ECO:0000256" key="6">
    <source>
        <dbReference type="ARBA" id="ARBA00022777"/>
    </source>
</evidence>
<evidence type="ECO:0000256" key="8">
    <source>
        <dbReference type="ARBA" id="ARBA00047899"/>
    </source>
</evidence>
<dbReference type="PROSITE" id="PS50011">
    <property type="entry name" value="PROTEIN_KINASE_DOM"/>
    <property type="match status" value="1"/>
</dbReference>
<dbReference type="EC" id="2.7.11.1" evidence="1"/>
<dbReference type="Gene3D" id="3.30.200.20">
    <property type="entry name" value="Phosphorylase Kinase, domain 1"/>
    <property type="match status" value="1"/>
</dbReference>
<evidence type="ECO:0000256" key="9">
    <source>
        <dbReference type="ARBA" id="ARBA00048679"/>
    </source>
</evidence>
<evidence type="ECO:0000256" key="5">
    <source>
        <dbReference type="ARBA" id="ARBA00022741"/>
    </source>
</evidence>
<comment type="catalytic activity">
    <reaction evidence="9">
        <text>L-seryl-[protein] + ATP = O-phospho-L-seryl-[protein] + ADP + H(+)</text>
        <dbReference type="Rhea" id="RHEA:17989"/>
        <dbReference type="Rhea" id="RHEA-COMP:9863"/>
        <dbReference type="Rhea" id="RHEA-COMP:11604"/>
        <dbReference type="ChEBI" id="CHEBI:15378"/>
        <dbReference type="ChEBI" id="CHEBI:29999"/>
        <dbReference type="ChEBI" id="CHEBI:30616"/>
        <dbReference type="ChEBI" id="CHEBI:83421"/>
        <dbReference type="ChEBI" id="CHEBI:456216"/>
        <dbReference type="EC" id="2.7.11.1"/>
    </reaction>
</comment>
<keyword evidence="2 11" id="KW-0723">Serine/threonine-protein kinase</keyword>
<dbReference type="PANTHER" id="PTHR22988:SF76">
    <property type="entry name" value="CHROMOSOME UNDETERMINED SCAFFOLD_135, WHOLE GENOME SHOTGUN SEQUENCE"/>
    <property type="match status" value="1"/>
</dbReference>
<feature type="domain" description="AGC-kinase C-terminal" evidence="14">
    <location>
        <begin position="378"/>
        <end position="443"/>
    </location>
</feature>
<evidence type="ECO:0000313" key="16">
    <source>
        <dbReference type="EMBL" id="GAT92177.1"/>
    </source>
</evidence>
<evidence type="ECO:0000259" key="13">
    <source>
        <dbReference type="PROSITE" id="PS50011"/>
    </source>
</evidence>
<dbReference type="VEuPathDB" id="AmoebaDB:KM1_107520"/>
<dbReference type="InterPro" id="IPR000719">
    <property type="entry name" value="Prot_kinase_dom"/>
</dbReference>
<keyword evidence="6 15" id="KW-0418">Kinase</keyword>
<name>A0A5K1ULW1_ENTHI</name>
<dbReference type="AlphaFoldDB" id="A0A5K1ULW1"/>
<evidence type="ECO:0000259" key="14">
    <source>
        <dbReference type="PROSITE" id="PS51285"/>
    </source>
</evidence>
<keyword evidence="12" id="KW-0175">Coiled coil</keyword>
<evidence type="ECO:0000256" key="2">
    <source>
        <dbReference type="ARBA" id="ARBA00022527"/>
    </source>
</evidence>
<dbReference type="Pfam" id="PF00069">
    <property type="entry name" value="Pkinase"/>
    <property type="match status" value="1"/>
</dbReference>
<feature type="domain" description="Protein kinase" evidence="13">
    <location>
        <begin position="82"/>
        <end position="377"/>
    </location>
</feature>
<dbReference type="VEuPathDB" id="AmoebaDB:EHI7A_079340"/>
<dbReference type="Proteomes" id="UP000078387">
    <property type="component" value="Unassembled WGS sequence"/>
</dbReference>
<dbReference type="PROSITE" id="PS00107">
    <property type="entry name" value="PROTEIN_KINASE_ATP"/>
    <property type="match status" value="1"/>
</dbReference>
<dbReference type="EMBL" id="BDEQ01000001">
    <property type="protein sequence ID" value="GAT92121.1"/>
    <property type="molecule type" value="Genomic_DNA"/>
</dbReference>
<feature type="binding site" evidence="10">
    <location>
        <position position="111"/>
    </location>
    <ligand>
        <name>ATP</name>
        <dbReference type="ChEBI" id="CHEBI:30616"/>
    </ligand>
</feature>
<evidence type="ECO:0000313" key="17">
    <source>
        <dbReference type="Proteomes" id="UP000078387"/>
    </source>
</evidence>
<reference evidence="15 17" key="1">
    <citation type="submission" date="2016-05" db="EMBL/GenBank/DDBJ databases">
        <title>First whole genome sequencing of Entamoeba histolytica HM1:IMSS-clone-6.</title>
        <authorList>
            <person name="Mukherjee Avik.K."/>
            <person name="Izumyama S."/>
            <person name="Nakada-Tsukui K."/>
            <person name="Nozaki T."/>
        </authorList>
    </citation>
    <scope>NUCLEOTIDE SEQUENCE [LARGE SCALE GENOMIC DNA]</scope>
    <source>
        <strain evidence="15 17">HM1:IMSS clone 6</strain>
    </source>
</reference>
<dbReference type="SUPFAM" id="SSF56112">
    <property type="entry name" value="Protein kinase-like (PK-like)"/>
    <property type="match status" value="1"/>
</dbReference>
<keyword evidence="4" id="KW-0808">Transferase</keyword>
<dbReference type="InterPro" id="IPR059233">
    <property type="entry name" value="MobB_NdrA/B/Cbk1"/>
</dbReference>
<evidence type="ECO:0000256" key="7">
    <source>
        <dbReference type="ARBA" id="ARBA00022840"/>
    </source>
</evidence>
<organism evidence="15 17">
    <name type="scientific">Entamoeba histolytica</name>
    <dbReference type="NCBI Taxonomy" id="5759"/>
    <lineage>
        <taxon>Eukaryota</taxon>
        <taxon>Amoebozoa</taxon>
        <taxon>Evosea</taxon>
        <taxon>Archamoebae</taxon>
        <taxon>Mastigamoebida</taxon>
        <taxon>Entamoebidae</taxon>
        <taxon>Entamoeba</taxon>
    </lineage>
</organism>
<evidence type="ECO:0000256" key="3">
    <source>
        <dbReference type="ARBA" id="ARBA00022553"/>
    </source>
</evidence>
<dbReference type="CDD" id="cd21742">
    <property type="entry name" value="MobB_NDR_LATS-like"/>
    <property type="match status" value="1"/>
</dbReference>
<evidence type="ECO:0000313" key="15">
    <source>
        <dbReference type="EMBL" id="GAT92121.1"/>
    </source>
</evidence>
<dbReference type="PROSITE" id="PS51285">
    <property type="entry name" value="AGC_KINASE_CTER"/>
    <property type="match status" value="1"/>
</dbReference>
<feature type="coiled-coil region" evidence="12">
    <location>
        <begin position="41"/>
        <end position="75"/>
    </location>
</feature>
<keyword evidence="3" id="KW-0597">Phosphoprotein</keyword>
<dbReference type="InterPro" id="IPR050839">
    <property type="entry name" value="Rho-assoc_Ser/Thr_Kinase"/>
</dbReference>
<comment type="similarity">
    <text evidence="11">Belongs to the protein kinase superfamily.</text>
</comment>
<comment type="catalytic activity">
    <reaction evidence="8">
        <text>L-threonyl-[protein] + ATP = O-phospho-L-threonyl-[protein] + ADP + H(+)</text>
        <dbReference type="Rhea" id="RHEA:46608"/>
        <dbReference type="Rhea" id="RHEA-COMP:11060"/>
        <dbReference type="Rhea" id="RHEA-COMP:11605"/>
        <dbReference type="ChEBI" id="CHEBI:15378"/>
        <dbReference type="ChEBI" id="CHEBI:30013"/>
        <dbReference type="ChEBI" id="CHEBI:30616"/>
        <dbReference type="ChEBI" id="CHEBI:61977"/>
        <dbReference type="ChEBI" id="CHEBI:456216"/>
        <dbReference type="EC" id="2.7.11.1"/>
    </reaction>
</comment>
<accession>A0A5K1ULW1</accession>
<dbReference type="FunFam" id="3.30.200.20:FF:000192">
    <property type="entry name" value="Serine/threonine-protein kinase cot-1"/>
    <property type="match status" value="1"/>
</dbReference>
<dbReference type="SMART" id="SM00220">
    <property type="entry name" value="S_TKc"/>
    <property type="match status" value="1"/>
</dbReference>
<keyword evidence="7 10" id="KW-0067">ATP-binding</keyword>
<dbReference type="VEuPathDB" id="AmoebaDB:EHI5A_247260"/>
<dbReference type="VEuPathDB" id="AmoebaDB:EHI_110490"/>
<keyword evidence="5 10" id="KW-0547">Nucleotide-binding</keyword>
<dbReference type="GO" id="GO:0005524">
    <property type="term" value="F:ATP binding"/>
    <property type="evidence" value="ECO:0007669"/>
    <property type="project" value="UniProtKB-UniRule"/>
</dbReference>
<dbReference type="PROSITE" id="PS00108">
    <property type="entry name" value="PROTEIN_KINASE_ST"/>
    <property type="match status" value="1"/>
</dbReference>
<sequence>MSITPSQHTLDASLEAKMKIVAQREQQTQYLEERKNRKEILENYLKNSNLSEKDKNELREELNEKESEYMRFMRAKLSPKDFETIKVIGRGGFGEVKLVVRKGSNEVYAMKLMKKKDMIERKQIEHVRAERDILAQTHFTNDWVVKMYYSFQDEEYLYIVMEYLGGGDMMSLLIKEDIFTEEMARFYIAELFLAIDSIHKLSYIHRDIKPDNILIGYDGHIKLTDFGLCTGFHRIDTSITLKSLIEKAQKEQIKVDLGVTTMKQMHDYKHRSRDLVYSVVGTPDYTAPEVFERVGYGKECDYWSIGCILFEMVCGFPPFLSDDAVQTCLKIVNYPESYKFPSRLDLSDEVKDLIHHLICPVNKRYSSIEEIKAHPFFKGFDFSCVEKNTPPYLPKLSSMFDTSNFEDFEEEESFDAKISPQDTKNLAFVGYTYKGFLNVCNPNKKKVSHSGVTLEQIFTSHENTKTN</sequence>
<dbReference type="PANTHER" id="PTHR22988">
    <property type="entry name" value="MYOTONIC DYSTROPHY S/T KINASE-RELATED"/>
    <property type="match status" value="1"/>
</dbReference>
<dbReference type="EMBL" id="BDEQ01000001">
    <property type="protein sequence ID" value="GAT92177.1"/>
    <property type="molecule type" value="Genomic_DNA"/>
</dbReference>
<evidence type="ECO:0000256" key="10">
    <source>
        <dbReference type="PROSITE-ProRule" id="PRU10141"/>
    </source>
</evidence>
<evidence type="ECO:0000256" key="12">
    <source>
        <dbReference type="SAM" id="Coils"/>
    </source>
</evidence>
<comment type="caution">
    <text evidence="15">The sequence shown here is derived from an EMBL/GenBank/DDBJ whole genome shotgun (WGS) entry which is preliminary data.</text>
</comment>